<feature type="region of interest" description="Disordered" evidence="1">
    <location>
        <begin position="761"/>
        <end position="785"/>
    </location>
</feature>
<feature type="region of interest" description="Disordered" evidence="1">
    <location>
        <begin position="156"/>
        <end position="175"/>
    </location>
</feature>
<dbReference type="AlphaFoldDB" id="A0A9P4WC51"/>
<feature type="compositionally biased region" description="Polar residues" evidence="1">
    <location>
        <begin position="241"/>
        <end position="256"/>
    </location>
</feature>
<keyword evidence="2" id="KW-0732">Signal</keyword>
<feature type="region of interest" description="Disordered" evidence="1">
    <location>
        <begin position="519"/>
        <end position="573"/>
    </location>
</feature>
<organism evidence="3 4">
    <name type="scientific">Curvularia kusanoi</name>
    <name type="common">Cochliobolus kusanoi</name>
    <dbReference type="NCBI Taxonomy" id="90978"/>
    <lineage>
        <taxon>Eukaryota</taxon>
        <taxon>Fungi</taxon>
        <taxon>Dikarya</taxon>
        <taxon>Ascomycota</taxon>
        <taxon>Pezizomycotina</taxon>
        <taxon>Dothideomycetes</taxon>
        <taxon>Pleosporomycetidae</taxon>
        <taxon>Pleosporales</taxon>
        <taxon>Pleosporineae</taxon>
        <taxon>Pleosporaceae</taxon>
        <taxon>Curvularia</taxon>
    </lineage>
</organism>
<dbReference type="EMBL" id="SWKU01000007">
    <property type="protein sequence ID" value="KAF3004906.1"/>
    <property type="molecule type" value="Genomic_DNA"/>
</dbReference>
<keyword evidence="4" id="KW-1185">Reference proteome</keyword>
<feature type="compositionally biased region" description="Low complexity" evidence="1">
    <location>
        <begin position="771"/>
        <end position="785"/>
    </location>
</feature>
<proteinExistence type="predicted"/>
<feature type="compositionally biased region" description="Polar residues" evidence="1">
    <location>
        <begin position="101"/>
        <end position="111"/>
    </location>
</feature>
<comment type="caution">
    <text evidence="3">The sequence shown here is derived from an EMBL/GenBank/DDBJ whole genome shotgun (WGS) entry which is preliminary data.</text>
</comment>
<feature type="compositionally biased region" description="Low complexity" evidence="1">
    <location>
        <begin position="542"/>
        <end position="555"/>
    </location>
</feature>
<feature type="region of interest" description="Disordered" evidence="1">
    <location>
        <begin position="98"/>
        <end position="125"/>
    </location>
</feature>
<feature type="region of interest" description="Disordered" evidence="1">
    <location>
        <begin position="326"/>
        <end position="425"/>
    </location>
</feature>
<feature type="chain" id="PRO_5040320696" evidence="2">
    <location>
        <begin position="16"/>
        <end position="828"/>
    </location>
</feature>
<name>A0A9P4WC51_CURKU</name>
<feature type="compositionally biased region" description="Polar residues" evidence="1">
    <location>
        <begin position="362"/>
        <end position="389"/>
    </location>
</feature>
<feature type="compositionally biased region" description="Polar residues" evidence="1">
    <location>
        <begin position="326"/>
        <end position="341"/>
    </location>
</feature>
<feature type="compositionally biased region" description="Polar residues" evidence="1">
    <location>
        <begin position="532"/>
        <end position="541"/>
    </location>
</feature>
<dbReference type="Proteomes" id="UP000801428">
    <property type="component" value="Unassembled WGS sequence"/>
</dbReference>
<feature type="region of interest" description="Disordered" evidence="1">
    <location>
        <begin position="231"/>
        <end position="297"/>
    </location>
</feature>
<feature type="signal peptide" evidence="2">
    <location>
        <begin position="1"/>
        <end position="15"/>
    </location>
</feature>
<evidence type="ECO:0000313" key="4">
    <source>
        <dbReference type="Proteomes" id="UP000801428"/>
    </source>
</evidence>
<feature type="compositionally biased region" description="Polar residues" evidence="1">
    <location>
        <begin position="403"/>
        <end position="423"/>
    </location>
</feature>
<gene>
    <name evidence="3" type="ORF">E8E13_006584</name>
</gene>
<feature type="compositionally biased region" description="Low complexity" evidence="1">
    <location>
        <begin position="519"/>
        <end position="531"/>
    </location>
</feature>
<accession>A0A9P4WC51</accession>
<feature type="compositionally biased region" description="Polar residues" evidence="1">
    <location>
        <begin position="562"/>
        <end position="573"/>
    </location>
</feature>
<evidence type="ECO:0000256" key="2">
    <source>
        <dbReference type="SAM" id="SignalP"/>
    </source>
</evidence>
<feature type="compositionally biased region" description="Polar residues" evidence="1">
    <location>
        <begin position="268"/>
        <end position="297"/>
    </location>
</feature>
<evidence type="ECO:0000313" key="3">
    <source>
        <dbReference type="EMBL" id="KAF3004906.1"/>
    </source>
</evidence>
<evidence type="ECO:0000256" key="1">
    <source>
        <dbReference type="SAM" id="MobiDB-lite"/>
    </source>
</evidence>
<protein>
    <submittedName>
        <fullName evidence="3">Uncharacterized protein</fullName>
    </submittedName>
</protein>
<dbReference type="OrthoDB" id="3694406at2759"/>
<sequence>MKVYQLATLFGVAASAVPSLVGRDDGITTSVVYTTATYTITKCAASVANCPVASATEVFTSTTVMSVTTTICAATPGLGLLPPESAHTPSIFTLPVGPAGTTDTQPDSIPTSYPPGVSESGSAHIPSVPTSALSIVPLPSNGYSVSLISPNPSLPIEGTGSSSAPPQSGVPESSNAYTLPAQTSALPTGPTGTNTIVVPGNNPSESTLLPGSLTDFIPTSLPSGVPGIGASLGHGPAKPSTAITSGTSQPSTSTNIGAGPALPGVSGIDSSPGSVALQSSTAIESSPGQPTAGTNTGVGLSSFGSGATDIGLSSGYVSILPSTALESGSSRPLISTNTNAGPISFPSGASGPVASAGPTPTLPSTESVSGPSQPSNDINPGAGSNSTPLGASGMGPSFVYGPSQPSTAFGSSPGQPAAGTNTGAVPISGEIHSSVYGQSSIPINSVLQAVPTSGSIGLSVDSSSGTGTPSVSSDANAVPISGYPTLTPSAVPSGGSYTAGLPGHIGGISFSMAPGPSTIPGAPGASGSSSGLTYSATDTAPTSGNTASSASSANGIYPPSLPSDSNALPTSGINTAPSGLPSLAVPSYTGTWAVPISGYGPSSVTPSSSNSLSLASDIIGSAASPSDFPNYSGTGAVSMTGTVGTSTASVLSSTGPGLTGPSSGEYLASDVSALPTQGASIQPHPSGSFPAALPSSASTAYGTYPAMASVGSGSAYPGRPPAASTTAVQGITGVTGGLISTSTSYVTVPLPSSNHYIETETDAADTSRGTGYLPSGSGYPHSSSSANGTIIAPTPSYIEAPVNGGHMIAGGQSPLAAIIIALAFALFA</sequence>
<feature type="compositionally biased region" description="Polar residues" evidence="1">
    <location>
        <begin position="159"/>
        <end position="175"/>
    </location>
</feature>
<reference evidence="3" key="1">
    <citation type="submission" date="2019-04" db="EMBL/GenBank/DDBJ databases">
        <title>Sequencing of skin fungus with MAO and IRED activity.</title>
        <authorList>
            <person name="Marsaioli A.J."/>
            <person name="Bonatto J.M.C."/>
            <person name="Reis Junior O."/>
        </authorList>
    </citation>
    <scope>NUCLEOTIDE SEQUENCE</scope>
    <source>
        <strain evidence="3">30M1</strain>
    </source>
</reference>